<sequence length="104" mass="11210">MRQRLALALALLGDPQVLVLDEPTNGLDPQGQRWLGELLRRRADAGCAVLLSSHQLSSVGRLADRLVMIGGGRIVADDVLTAARPSDADLEDRYFALTSSTDRA</sequence>
<reference evidence="5" key="1">
    <citation type="journal article" date="2019" name="Int. J. Syst. Evol. Microbiol.">
        <title>The Global Catalogue of Microorganisms (GCM) 10K type strain sequencing project: providing services to taxonomists for standard genome sequencing and annotation.</title>
        <authorList>
            <consortium name="The Broad Institute Genomics Platform"/>
            <consortium name="The Broad Institute Genome Sequencing Center for Infectious Disease"/>
            <person name="Wu L."/>
            <person name="Ma J."/>
        </authorList>
    </citation>
    <scope>NUCLEOTIDE SEQUENCE [LARGE SCALE GENOMIC DNA]</scope>
    <source>
        <strain evidence="5">NBRC 113072</strain>
    </source>
</reference>
<proteinExistence type="inferred from homology"/>
<dbReference type="InterPro" id="IPR027417">
    <property type="entry name" value="P-loop_NTPase"/>
</dbReference>
<evidence type="ECO:0000256" key="2">
    <source>
        <dbReference type="ARBA" id="ARBA00022448"/>
    </source>
</evidence>
<dbReference type="InterPro" id="IPR003959">
    <property type="entry name" value="ATPase_AAA_core"/>
</dbReference>
<feature type="domain" description="ATPase AAA-type core" evidence="3">
    <location>
        <begin position="3"/>
        <end position="56"/>
    </location>
</feature>
<dbReference type="PANTHER" id="PTHR43335">
    <property type="entry name" value="ABC TRANSPORTER, ATP-BINDING PROTEIN"/>
    <property type="match status" value="1"/>
</dbReference>
<evidence type="ECO:0000259" key="3">
    <source>
        <dbReference type="Pfam" id="PF13304"/>
    </source>
</evidence>
<keyword evidence="2" id="KW-0813">Transport</keyword>
<dbReference type="Gene3D" id="3.40.50.300">
    <property type="entry name" value="P-loop containing nucleotide triphosphate hydrolases"/>
    <property type="match status" value="1"/>
</dbReference>
<dbReference type="Pfam" id="PF13304">
    <property type="entry name" value="AAA_21"/>
    <property type="match status" value="1"/>
</dbReference>
<evidence type="ECO:0000313" key="5">
    <source>
        <dbReference type="Proteomes" id="UP001157126"/>
    </source>
</evidence>
<evidence type="ECO:0000256" key="1">
    <source>
        <dbReference type="ARBA" id="ARBA00005417"/>
    </source>
</evidence>
<keyword evidence="5" id="KW-1185">Reference proteome</keyword>
<organism evidence="4 5">
    <name type="scientific">Mobilicoccus caccae</name>
    <dbReference type="NCBI Taxonomy" id="1859295"/>
    <lineage>
        <taxon>Bacteria</taxon>
        <taxon>Bacillati</taxon>
        <taxon>Actinomycetota</taxon>
        <taxon>Actinomycetes</taxon>
        <taxon>Micrococcales</taxon>
        <taxon>Dermatophilaceae</taxon>
        <taxon>Mobilicoccus</taxon>
    </lineage>
</organism>
<dbReference type="EMBL" id="BSUO01000001">
    <property type="protein sequence ID" value="GMA41894.1"/>
    <property type="molecule type" value="Genomic_DNA"/>
</dbReference>
<accession>A0ABQ6IYV5</accession>
<dbReference type="Proteomes" id="UP001157126">
    <property type="component" value="Unassembled WGS sequence"/>
</dbReference>
<evidence type="ECO:0000313" key="4">
    <source>
        <dbReference type="EMBL" id="GMA41894.1"/>
    </source>
</evidence>
<comment type="similarity">
    <text evidence="1">Belongs to the ABC transporter superfamily.</text>
</comment>
<gene>
    <name evidence="4" type="ORF">GCM10025883_39390</name>
</gene>
<protein>
    <recommendedName>
        <fullName evidence="3">ATPase AAA-type core domain-containing protein</fullName>
    </recommendedName>
</protein>
<comment type="caution">
    <text evidence="4">The sequence shown here is derived from an EMBL/GenBank/DDBJ whole genome shotgun (WGS) entry which is preliminary data.</text>
</comment>
<dbReference type="PANTHER" id="PTHR43335:SF4">
    <property type="entry name" value="ABC TRANSPORTER, ATP-BINDING PROTEIN"/>
    <property type="match status" value="1"/>
</dbReference>
<name>A0ABQ6IYV5_9MICO</name>
<dbReference type="SUPFAM" id="SSF52540">
    <property type="entry name" value="P-loop containing nucleoside triphosphate hydrolases"/>
    <property type="match status" value="1"/>
</dbReference>